<dbReference type="Proteomes" id="UP000077521">
    <property type="component" value="Unassembled WGS sequence"/>
</dbReference>
<name>A0A177T339_9BASI</name>
<gene>
    <name evidence="2" type="ORF">A4X13_0g8550</name>
</gene>
<evidence type="ECO:0000313" key="2">
    <source>
        <dbReference type="EMBL" id="KAE8238014.1"/>
    </source>
</evidence>
<comment type="caution">
    <text evidence="2">The sequence shown here is derived from an EMBL/GenBank/DDBJ whole genome shotgun (WGS) entry which is preliminary data.</text>
</comment>
<sequence>MDAYLATSATPEIQLRRLAEIGFSFLAILGQANSLSVSHAPAAMEGSLLPRPRPVPVETAVTQARLSSIWEPRDSGPAAPVAAAASNQMSAAAPPRAATSAIDNPVTLHFPAAPAAQPQAPFAMSSSIASSVQ</sequence>
<proteinExistence type="predicted"/>
<evidence type="ECO:0000256" key="1">
    <source>
        <dbReference type="SAM" id="MobiDB-lite"/>
    </source>
</evidence>
<feature type="region of interest" description="Disordered" evidence="1">
    <location>
        <begin position="71"/>
        <end position="98"/>
    </location>
</feature>
<reference evidence="2" key="2">
    <citation type="journal article" date="2019" name="IMA Fungus">
        <title>Genome sequencing and comparison of five Tilletia species to identify candidate genes for the detection of regulated species infecting wheat.</title>
        <authorList>
            <person name="Nguyen H.D.T."/>
            <person name="Sultana T."/>
            <person name="Kesanakurti P."/>
            <person name="Hambleton S."/>
        </authorList>
    </citation>
    <scope>NUCLEOTIDE SEQUENCE</scope>
    <source>
        <strain evidence="2">DAOMC 236416</strain>
    </source>
</reference>
<reference evidence="2" key="1">
    <citation type="submission" date="2016-04" db="EMBL/GenBank/DDBJ databases">
        <authorList>
            <person name="Nguyen H.D."/>
            <person name="Samba Siva P."/>
            <person name="Cullis J."/>
            <person name="Levesque C.A."/>
            <person name="Hambleton S."/>
        </authorList>
    </citation>
    <scope>NUCLEOTIDE SEQUENCE</scope>
    <source>
        <strain evidence="2">DAOMC 236416</strain>
    </source>
</reference>
<accession>A0A177T339</accession>
<organism evidence="2 3">
    <name type="scientific">Tilletia indica</name>
    <dbReference type="NCBI Taxonomy" id="43049"/>
    <lineage>
        <taxon>Eukaryota</taxon>
        <taxon>Fungi</taxon>
        <taxon>Dikarya</taxon>
        <taxon>Basidiomycota</taxon>
        <taxon>Ustilaginomycotina</taxon>
        <taxon>Exobasidiomycetes</taxon>
        <taxon>Tilletiales</taxon>
        <taxon>Tilletiaceae</taxon>
        <taxon>Tilletia</taxon>
    </lineage>
</organism>
<dbReference type="EMBL" id="LWDF02001555">
    <property type="protein sequence ID" value="KAE8238014.1"/>
    <property type="molecule type" value="Genomic_DNA"/>
</dbReference>
<evidence type="ECO:0000313" key="3">
    <source>
        <dbReference type="Proteomes" id="UP000077521"/>
    </source>
</evidence>
<dbReference type="AlphaFoldDB" id="A0A177T339"/>
<keyword evidence="3" id="KW-1185">Reference proteome</keyword>
<feature type="compositionally biased region" description="Low complexity" evidence="1">
    <location>
        <begin position="75"/>
        <end position="98"/>
    </location>
</feature>
<protein>
    <submittedName>
        <fullName evidence="2">Uncharacterized protein</fullName>
    </submittedName>
</protein>